<dbReference type="InterPro" id="IPR043472">
    <property type="entry name" value="Macro_dom-like"/>
</dbReference>
<evidence type="ECO:0000259" key="1">
    <source>
        <dbReference type="PROSITE" id="PS51154"/>
    </source>
</evidence>
<accession>A0A291I9L5</accession>
<sequence>MNYKEYNGDLFDAPKEYVLAHCISVDAEMGAGIAKEVSKRMGGRDYINSHIRPYTSNSTCVKSNLKDGRIVYNLVTKNRYYQKPSYDSLERSLYELKNQLLNTELKDDEQIKLAMPRIGSGLDRLTWRKVRKMIKRVFEDTDVDILVYYLN</sequence>
<keyword evidence="3" id="KW-1185">Reference proteome</keyword>
<dbReference type="SMART" id="SM00506">
    <property type="entry name" value="A1pp"/>
    <property type="match status" value="1"/>
</dbReference>
<dbReference type="InterPro" id="IPR002589">
    <property type="entry name" value="Macro_dom"/>
</dbReference>
<dbReference type="GO" id="GO:0140291">
    <property type="term" value="P:peptidyl-glutamate ADP-deribosylation"/>
    <property type="evidence" value="ECO:0007669"/>
    <property type="project" value="TreeGrafter"/>
</dbReference>
<dbReference type="InterPro" id="IPR050892">
    <property type="entry name" value="ADP-ribose_metab_enzymes"/>
</dbReference>
<reference evidence="2 3" key="1">
    <citation type="submission" date="2017-08" db="EMBL/GenBank/DDBJ databases">
        <title>Isolation and Characterization of phages of Lactobacillus pentosus and plantarum.</title>
        <authorList>
            <person name="Qi R."/>
            <person name="Yu M."/>
            <person name="Qiao X."/>
            <person name="Li Y."/>
        </authorList>
    </citation>
    <scope>NUCLEOTIDE SEQUENCE [LARGE SCALE GENOMIC DNA]</scope>
</reference>
<evidence type="ECO:0000313" key="2">
    <source>
        <dbReference type="EMBL" id="ATG86375.1"/>
    </source>
</evidence>
<gene>
    <name evidence="2" type="ORF">LpeD_101</name>
</gene>
<dbReference type="PANTHER" id="PTHR12521:SF0">
    <property type="entry name" value="ADP-RIBOSE GLYCOHYDROLASE OARD1"/>
    <property type="match status" value="1"/>
</dbReference>
<organism evidence="2 3">
    <name type="scientific">Lactobacillus phage LpeD</name>
    <dbReference type="NCBI Taxonomy" id="2041210"/>
    <lineage>
        <taxon>Viruses</taxon>
        <taxon>Duplodnaviria</taxon>
        <taxon>Heunggongvirae</taxon>
        <taxon>Uroviricota</taxon>
        <taxon>Caudoviricetes</taxon>
        <taxon>Herelleviridae</taxon>
        <taxon>Elpedvirus</taxon>
        <taxon>Elpedvirus LpeD</taxon>
    </lineage>
</organism>
<proteinExistence type="predicted"/>
<dbReference type="SUPFAM" id="SSF52949">
    <property type="entry name" value="Macro domain-like"/>
    <property type="match status" value="1"/>
</dbReference>
<feature type="domain" description="Macro" evidence="1">
    <location>
        <begin position="1"/>
        <end position="151"/>
    </location>
</feature>
<dbReference type="EMBL" id="MF787246">
    <property type="protein sequence ID" value="ATG86375.1"/>
    <property type="molecule type" value="Genomic_DNA"/>
</dbReference>
<dbReference type="Gene3D" id="3.40.220.10">
    <property type="entry name" value="Leucine Aminopeptidase, subunit E, domain 1"/>
    <property type="match status" value="1"/>
</dbReference>
<name>A0A291I9L5_9CAUD</name>
<evidence type="ECO:0000313" key="3">
    <source>
        <dbReference type="Proteomes" id="UP000229296"/>
    </source>
</evidence>
<protein>
    <recommendedName>
        <fullName evidence="1">Macro domain-containing protein</fullName>
    </recommendedName>
</protein>
<dbReference type="CDD" id="cd02901">
    <property type="entry name" value="Macro_Poa1p-like"/>
    <property type="match status" value="1"/>
</dbReference>
<dbReference type="PANTHER" id="PTHR12521">
    <property type="entry name" value="PROTEIN C6ORF130"/>
    <property type="match status" value="1"/>
</dbReference>
<dbReference type="PROSITE" id="PS51154">
    <property type="entry name" value="MACRO"/>
    <property type="match status" value="1"/>
</dbReference>
<dbReference type="Proteomes" id="UP000229296">
    <property type="component" value="Segment"/>
</dbReference>